<protein>
    <recommendedName>
        <fullName evidence="3">DUF1127 domain-containing protein</fullName>
    </recommendedName>
</protein>
<accession>A0ABU6HDX0</accession>
<dbReference type="EMBL" id="JAYLLH010000003">
    <property type="protein sequence ID" value="MEC3860307.1"/>
    <property type="molecule type" value="Genomic_DNA"/>
</dbReference>
<dbReference type="RefSeq" id="WP_326295931.1">
    <property type="nucleotide sequence ID" value="NZ_JAYLLH010000003.1"/>
</dbReference>
<name>A0ABU6HDX0_9RHOB</name>
<evidence type="ECO:0000313" key="2">
    <source>
        <dbReference type="Proteomes" id="UP001348149"/>
    </source>
</evidence>
<proteinExistence type="predicted"/>
<evidence type="ECO:0000313" key="1">
    <source>
        <dbReference type="EMBL" id="MEC3860307.1"/>
    </source>
</evidence>
<keyword evidence="2" id="KW-1185">Reference proteome</keyword>
<comment type="caution">
    <text evidence="1">The sequence shown here is derived from an EMBL/GenBank/DDBJ whole genome shotgun (WGS) entry which is preliminary data.</text>
</comment>
<dbReference type="Proteomes" id="UP001348149">
    <property type="component" value="Unassembled WGS sequence"/>
</dbReference>
<reference evidence="1 2" key="1">
    <citation type="submission" date="2024-01" db="EMBL/GenBank/DDBJ databases">
        <title>Mesobacterium rodlantinim sp. nov., isolated from shallow sea hydrothermal systems off Kueishantao Island.</title>
        <authorList>
            <person name="Su Z."/>
            <person name="Tang K."/>
        </authorList>
    </citation>
    <scope>NUCLEOTIDE SEQUENCE [LARGE SCALE GENOMIC DNA]</scope>
    <source>
        <strain evidence="1 2">TK19101</strain>
    </source>
</reference>
<evidence type="ECO:0008006" key="3">
    <source>
        <dbReference type="Google" id="ProtNLM"/>
    </source>
</evidence>
<organism evidence="1 2">
    <name type="scientific">Mesobacterium hydrothermale</name>
    <dbReference type="NCBI Taxonomy" id="3111907"/>
    <lineage>
        <taxon>Bacteria</taxon>
        <taxon>Pseudomonadati</taxon>
        <taxon>Pseudomonadota</taxon>
        <taxon>Alphaproteobacteria</taxon>
        <taxon>Rhodobacterales</taxon>
        <taxon>Roseobacteraceae</taxon>
        <taxon>Mesobacterium</taxon>
    </lineage>
</organism>
<sequence>MAYFEQFQQDSQFRVALRGVVAALKTAWETPFDRRSRLLAQQVADLRALSDAELAARGLRREDILFHVFRPARS</sequence>
<gene>
    <name evidence="1" type="ORF">VK792_03345</name>
</gene>